<dbReference type="InterPro" id="IPR051418">
    <property type="entry name" value="Spondin/Thrombospondin_T1"/>
</dbReference>
<dbReference type="SMART" id="SM00209">
    <property type="entry name" value="TSP1"/>
    <property type="match status" value="7"/>
</dbReference>
<feature type="domain" description="CTCK" evidence="4">
    <location>
        <begin position="1751"/>
        <end position="1841"/>
    </location>
</feature>
<feature type="region of interest" description="Disordered" evidence="3">
    <location>
        <begin position="1397"/>
        <end position="1420"/>
    </location>
</feature>
<feature type="compositionally biased region" description="Low complexity" evidence="3">
    <location>
        <begin position="1012"/>
        <end position="1029"/>
    </location>
</feature>
<dbReference type="InterPro" id="IPR000884">
    <property type="entry name" value="TSP1_rpt"/>
</dbReference>
<dbReference type="EMBL" id="MT561546">
    <property type="protein sequence ID" value="QKY77470.1"/>
    <property type="molecule type" value="mRNA"/>
</dbReference>
<dbReference type="SMART" id="SM00041">
    <property type="entry name" value="CT"/>
    <property type="match status" value="1"/>
</dbReference>
<comment type="caution">
    <text evidence="2">Lacks conserved residue(s) required for the propagation of feature annotation.</text>
</comment>
<dbReference type="InterPro" id="IPR006207">
    <property type="entry name" value="Cys_knot_C"/>
</dbReference>
<evidence type="ECO:0000313" key="5">
    <source>
        <dbReference type="EMBL" id="QKY77470.1"/>
    </source>
</evidence>
<dbReference type="PROSITE" id="PS01225">
    <property type="entry name" value="CTCK_2"/>
    <property type="match status" value="1"/>
</dbReference>
<dbReference type="PANTHER" id="PTHR11311">
    <property type="entry name" value="SPONDIN"/>
    <property type="match status" value="1"/>
</dbReference>
<accession>A0A7D5H9V0</accession>
<dbReference type="PROSITE" id="PS50092">
    <property type="entry name" value="TSP1"/>
    <property type="match status" value="6"/>
</dbReference>
<feature type="compositionally biased region" description="Low complexity" evidence="3">
    <location>
        <begin position="181"/>
        <end position="206"/>
    </location>
</feature>
<feature type="region of interest" description="Disordered" evidence="3">
    <location>
        <begin position="136"/>
        <end position="215"/>
    </location>
</feature>
<reference evidence="5" key="1">
    <citation type="journal article" date="2020" name="Open Biol.">
        <title>Molecular insights into the powerful mucus-based adhesion of limpets (Patella vulgata L.).</title>
        <authorList>
            <person name="Kang V."/>
            <person name="Lengerer B."/>
            <person name="Wattiez R."/>
            <person name="Flammang P."/>
        </authorList>
    </citation>
    <scope>NUCLEOTIDE SEQUENCE</scope>
    <source>
        <tissue evidence="5">Foot</tissue>
    </source>
</reference>
<dbReference type="GO" id="GO:0031012">
    <property type="term" value="C:extracellular matrix"/>
    <property type="evidence" value="ECO:0007669"/>
    <property type="project" value="TreeGrafter"/>
</dbReference>
<evidence type="ECO:0000256" key="1">
    <source>
        <dbReference type="ARBA" id="ARBA00023157"/>
    </source>
</evidence>
<evidence type="ECO:0000256" key="2">
    <source>
        <dbReference type="PROSITE-ProRule" id="PRU00039"/>
    </source>
</evidence>
<dbReference type="Gene3D" id="2.20.100.10">
    <property type="entry name" value="Thrombospondin type-1 (TSP1) repeat"/>
    <property type="match status" value="2"/>
</dbReference>
<organism evidence="5">
    <name type="scientific">Patella vulgata</name>
    <name type="common">Common limpet</name>
    <dbReference type="NCBI Taxonomy" id="6465"/>
    <lineage>
        <taxon>Eukaryota</taxon>
        <taxon>Metazoa</taxon>
        <taxon>Spiralia</taxon>
        <taxon>Lophotrochozoa</taxon>
        <taxon>Mollusca</taxon>
        <taxon>Gastropoda</taxon>
        <taxon>Patellogastropoda</taxon>
        <taxon>Patelloidea</taxon>
        <taxon>Patellidae</taxon>
        <taxon>Patella</taxon>
    </lineage>
</organism>
<name>A0A7D5H9V0_PATVU</name>
<dbReference type="SUPFAM" id="SSF82895">
    <property type="entry name" value="TSP-1 type 1 repeat"/>
    <property type="match status" value="2"/>
</dbReference>
<feature type="region of interest" description="Disordered" evidence="3">
    <location>
        <begin position="1012"/>
        <end position="1041"/>
    </location>
</feature>
<dbReference type="Pfam" id="PF00090">
    <property type="entry name" value="TSP_1"/>
    <property type="match status" value="4"/>
</dbReference>
<protein>
    <submittedName>
        <fullName evidence="5">Pedal mucus protein 6</fullName>
    </submittedName>
</protein>
<feature type="compositionally biased region" description="Polar residues" evidence="3">
    <location>
        <begin position="170"/>
        <end position="180"/>
    </location>
</feature>
<evidence type="ECO:0000256" key="3">
    <source>
        <dbReference type="SAM" id="MobiDB-lite"/>
    </source>
</evidence>
<evidence type="ECO:0000259" key="4">
    <source>
        <dbReference type="PROSITE" id="PS01225"/>
    </source>
</evidence>
<dbReference type="GO" id="GO:0007155">
    <property type="term" value="P:cell adhesion"/>
    <property type="evidence" value="ECO:0007669"/>
    <property type="project" value="TreeGrafter"/>
</dbReference>
<keyword evidence="1 2" id="KW-1015">Disulfide bond</keyword>
<sequence>MEKPAFIPSSSVEGLTPDQVDNLRTSDVPLSIIPNGSNPILFTIDLSPNTDEDVDLGSITFPNAENFESIEIVLIDSQGNETPVTDQAGLQDPIPKADFPPETKAQKIRVTIVPTITSAAVKFNLDVRACFEETATAGTSPTAPGTSPTGPGTSPTVPGTSPTAPTSPTEKITSPTATQASTILSSTSTVSTTEKRTTQPSTTTTLAPPPSSTPFVSTTVACAEVNGMDNPAIIPASSITTVPATDVENLRPTSTDPATFPAGSTPDVTIDLTPVTNEEVELKSVQLVSPQNVESIRVFVIATDGSETEAAYLNPADLSLPIPKASFPAGTVAEKIRIEVTPTSSGQPTSFKIDVRACFEETAGLGTSPTVTIGTSPTVAIGTSPTLGSTTPRCVVTEGMGSPTVIPDTYLEQEPGFPSTDNPADLRPGDDPFTINPSDTPTNITLKITDGEPVDLSEVNLPVKENVDTFRVFGRTGPSAPWTLLTSTDDDPSDGILTFPPEVVVTDILVEIKPTDTTKPVDIDVSVHACFVVTTGTAGTSPTVVCAEVNGMDNPAIIPASSITTVPAATDVENLRPTSTDPATFPAGSTPDVTIDLTPVTNEEVELKSVQLVSPQNVESIRVFVIATDGSETEAAYLNPADLSLPIPKASFPAGTVAEKIRIEVTPTSSGQPTSFKIDVRACFEETAGLGTSPTVTIGTSPTVAIGTSPTLGSTTPRCVVTEGMGSPTVIPDTYLEQEPAFPSTDNPADLRPGDDPFTINPSDTATNVTLKITDGEPVDLSEVNLPVRENVKTFRVFGRTGPSAPWTLLESTDDDPSDGILTFPPEVVVTDILVEITPTNITEPINIDVSVHACFVVTTGTAGTSPTVVCAEVNGMDNPAIIPASSITTVPAADVENLRPASTDPATFPAGSTPNVTIDLTPVTNEEVELKSVQLVSPDNVQSIRVFVTPTGGSETEATYLNPADLSLPSLKASFPAGTVAENIRIEVTPTSVDQPTVFKIDVRACFEETAGTAGTSPTGPPAVTSPTLPATQGTPSSPTGCVREFGPWEEWGPCTPCMNGTRSRTRNCATCCGDNSTPDVETEACNSCQCSLNEADIIAELTFLPANNELGYLVNDQGQVVKNNETLVRFGNGQMLASGVTVVGQCLNCTCEMDGTLKCTVMDCECPEWAPWSDCSKNCGGGERTRTRNAQPAGSSSNCSAPEVEPCNEQPCSTPTPECWSTWSEFSNCPTSACLQTTQTRSRTCSNNTAGCVCSEALQSESRDCAVSCPSTPICETNQFYNSNCSLPSVQSCRDMRLGSTPQEVYNNETCLPACRCEENRFTYNQMCLEREECPCFDSDGNEYPVGFSTNNTQTCEECKCDMLNGYVCTPIQDCCVYGEWSVWSDCVSNCSVGTEGVRSRSRTSNSPTCPKPTDVETEPCQSPCPCVLENGTELPNGQSVSENCTKCECKNGTLDCGPDAVQDVDGQWSTWTQWSNCSKDCRNYNKTRYRICGSPEAECNGATCVGDAQETELCGPDPCCDFIFGDYTPCSQNCSSNGTVGTRSRPKILVNQNEANVCLSIDPVVEQCNNEPCLCVNGTEWGPWSQCSLNGKTVPEECGWGTHTRTRTVRAECVQSTPASETEPCFLQDCNCTEPNEKPSNFTACEYTCGMDTPPDNCETGTPEFTCICADGYRRLDGSCVEPVECEKCVFNGVTYGVNETWKDADGCTSHQCLDGKIIDYPKACDDISTCNLTTHSLVPDPCCGTVCKPKTCSMAVFSGEVSFENCVSTQNITYNYCEGECGPSSFIPDFASGNMTKNCKCCTGTYTGSKTYTFNCGGTNRDVQIPEISSCGCDKCNDTGRSTLDILDQAQVTPYT</sequence>
<feature type="compositionally biased region" description="Low complexity" evidence="3">
    <location>
        <begin position="136"/>
        <end position="169"/>
    </location>
</feature>
<dbReference type="InterPro" id="IPR036383">
    <property type="entry name" value="TSP1_rpt_sf"/>
</dbReference>
<feature type="disulfide bond" evidence="2">
    <location>
        <begin position="1781"/>
        <end position="1835"/>
    </location>
</feature>
<proteinExistence type="evidence at transcript level"/>
<dbReference type="PANTHER" id="PTHR11311:SF15">
    <property type="entry name" value="SPONDIN-2"/>
    <property type="match status" value="1"/>
</dbReference>
<feature type="compositionally biased region" description="Polar residues" evidence="3">
    <location>
        <begin position="1030"/>
        <end position="1041"/>
    </location>
</feature>
<dbReference type="SUPFAM" id="SSF57603">
    <property type="entry name" value="FnI-like domain"/>
    <property type="match status" value="1"/>
</dbReference>
<feature type="disulfide bond" evidence="2">
    <location>
        <begin position="1785"/>
        <end position="1837"/>
    </location>
</feature>